<keyword evidence="2" id="KW-1185">Reference proteome</keyword>
<organism evidence="1 2">
    <name type="scientific">Arctium lappa</name>
    <name type="common">Greater burdock</name>
    <name type="synonym">Lappa major</name>
    <dbReference type="NCBI Taxonomy" id="4217"/>
    <lineage>
        <taxon>Eukaryota</taxon>
        <taxon>Viridiplantae</taxon>
        <taxon>Streptophyta</taxon>
        <taxon>Embryophyta</taxon>
        <taxon>Tracheophyta</taxon>
        <taxon>Spermatophyta</taxon>
        <taxon>Magnoliopsida</taxon>
        <taxon>eudicotyledons</taxon>
        <taxon>Gunneridae</taxon>
        <taxon>Pentapetalae</taxon>
        <taxon>asterids</taxon>
        <taxon>campanulids</taxon>
        <taxon>Asterales</taxon>
        <taxon>Asteraceae</taxon>
        <taxon>Carduoideae</taxon>
        <taxon>Cardueae</taxon>
        <taxon>Arctiinae</taxon>
        <taxon>Arctium</taxon>
    </lineage>
</organism>
<protein>
    <submittedName>
        <fullName evidence="1">Uncharacterized protein</fullName>
    </submittedName>
</protein>
<reference evidence="1 2" key="2">
    <citation type="journal article" date="2022" name="Mol. Ecol. Resour.">
        <title>The genomes of chicory, endive, great burdock and yacon provide insights into Asteraceae paleo-polyploidization history and plant inulin production.</title>
        <authorList>
            <person name="Fan W."/>
            <person name="Wang S."/>
            <person name="Wang H."/>
            <person name="Wang A."/>
            <person name="Jiang F."/>
            <person name="Liu H."/>
            <person name="Zhao H."/>
            <person name="Xu D."/>
            <person name="Zhang Y."/>
        </authorList>
    </citation>
    <scope>NUCLEOTIDE SEQUENCE [LARGE SCALE GENOMIC DNA]</scope>
    <source>
        <strain evidence="2">cv. Niubang</strain>
    </source>
</reference>
<dbReference type="EMBL" id="CM042052">
    <property type="protein sequence ID" value="KAI3720343.1"/>
    <property type="molecule type" value="Genomic_DNA"/>
</dbReference>
<evidence type="ECO:0000313" key="1">
    <source>
        <dbReference type="EMBL" id="KAI3720343.1"/>
    </source>
</evidence>
<comment type="caution">
    <text evidence="1">The sequence shown here is derived from an EMBL/GenBank/DDBJ whole genome shotgun (WGS) entry which is preliminary data.</text>
</comment>
<sequence>MPRSVFLNHYNDSFFGQFQVGFASDGGEPTTAAVSASAVWRSPPANIRVSIQKHGVEMEPSPPMSPACSGVVRCQLMDASHPGMVLIHKVNFDVKTEYEIIQNYKVLQDVFNKLNITKVEWIRLALSLVDPWQFTYLLV</sequence>
<name>A0ACB9BE40_ARCLA</name>
<gene>
    <name evidence="1" type="ORF">L6452_21259</name>
</gene>
<proteinExistence type="predicted"/>
<evidence type="ECO:0000313" key="2">
    <source>
        <dbReference type="Proteomes" id="UP001055879"/>
    </source>
</evidence>
<dbReference type="Proteomes" id="UP001055879">
    <property type="component" value="Linkage Group LG06"/>
</dbReference>
<reference evidence="2" key="1">
    <citation type="journal article" date="2022" name="Mol. Ecol. Resour.">
        <title>The genomes of chicory, endive, great burdock and yacon provide insights into Asteraceae palaeo-polyploidization history and plant inulin production.</title>
        <authorList>
            <person name="Fan W."/>
            <person name="Wang S."/>
            <person name="Wang H."/>
            <person name="Wang A."/>
            <person name="Jiang F."/>
            <person name="Liu H."/>
            <person name="Zhao H."/>
            <person name="Xu D."/>
            <person name="Zhang Y."/>
        </authorList>
    </citation>
    <scope>NUCLEOTIDE SEQUENCE [LARGE SCALE GENOMIC DNA]</scope>
    <source>
        <strain evidence="2">cv. Niubang</strain>
    </source>
</reference>
<accession>A0ACB9BE40</accession>